<accession>A0A4R2S8V6</accession>
<sequence length="258" mass="29386">MKKHIVLALLVIMMPWGLERSEAVDAATPAPLVRVIAGGGEGYGQYIHTSGPIYVTNQRLLIPLADLSERFQYHVTWDQEHGQMQIQQGRQVIQIQIGAAEAKHNGNPVAVEAPARTIEGVTYVPLRLIHESLGKYVYYLPEFNGEPTVWITDRPLLQEKDVLSLDDDPNFERLPDDPTECQRRLLPQGKTPRQIQLGATMADVRQAYGTPYKMETAENEQTRWEYHSFFLPHSGYAWVYEFTFTQDQLTQLCVSLPH</sequence>
<dbReference type="Pfam" id="PF07833">
    <property type="entry name" value="Cu_amine_oxidN1"/>
    <property type="match status" value="1"/>
</dbReference>
<dbReference type="RefSeq" id="WP_131917571.1">
    <property type="nucleotide sequence ID" value="NZ_JAOQNU010000001.1"/>
</dbReference>
<gene>
    <name evidence="2" type="ORF">EDD73_10110</name>
</gene>
<comment type="caution">
    <text evidence="2">The sequence shown here is derived from an EMBL/GenBank/DDBJ whole genome shotgun (WGS) entry which is preliminary data.</text>
</comment>
<evidence type="ECO:0000259" key="1">
    <source>
        <dbReference type="Pfam" id="PF07833"/>
    </source>
</evidence>
<evidence type="ECO:0000313" key="2">
    <source>
        <dbReference type="EMBL" id="TCP68851.1"/>
    </source>
</evidence>
<protein>
    <submittedName>
        <fullName evidence="2">Copper amine oxidase-like protein</fullName>
    </submittedName>
</protein>
<dbReference type="Gene3D" id="3.30.457.10">
    <property type="entry name" value="Copper amine oxidase-like, N-terminal domain"/>
    <property type="match status" value="1"/>
</dbReference>
<dbReference type="OrthoDB" id="268113at2"/>
<dbReference type="AlphaFoldDB" id="A0A4R2S8V6"/>
<name>A0A4R2S8V6_9FIRM</name>
<dbReference type="InterPro" id="IPR036582">
    <property type="entry name" value="Mao_N_sf"/>
</dbReference>
<proteinExistence type="predicted"/>
<dbReference type="EMBL" id="SLXT01000001">
    <property type="protein sequence ID" value="TCP68851.1"/>
    <property type="molecule type" value="Genomic_DNA"/>
</dbReference>
<dbReference type="Proteomes" id="UP000294813">
    <property type="component" value="Unassembled WGS sequence"/>
</dbReference>
<reference evidence="2 3" key="1">
    <citation type="submission" date="2019-03" db="EMBL/GenBank/DDBJ databases">
        <title>Genomic Encyclopedia of Type Strains, Phase IV (KMG-IV): sequencing the most valuable type-strain genomes for metagenomic binning, comparative biology and taxonomic classification.</title>
        <authorList>
            <person name="Goeker M."/>
        </authorList>
    </citation>
    <scope>NUCLEOTIDE SEQUENCE [LARGE SCALE GENOMIC DNA]</scope>
    <source>
        <strain evidence="2 3">DSM 11170</strain>
    </source>
</reference>
<evidence type="ECO:0000313" key="3">
    <source>
        <dbReference type="Proteomes" id="UP000294813"/>
    </source>
</evidence>
<dbReference type="SUPFAM" id="SSF55383">
    <property type="entry name" value="Copper amine oxidase, domain N"/>
    <property type="match status" value="1"/>
</dbReference>
<keyword evidence="3" id="KW-1185">Reference proteome</keyword>
<organism evidence="2 3">
    <name type="scientific">Heliophilum fasciatum</name>
    <dbReference type="NCBI Taxonomy" id="35700"/>
    <lineage>
        <taxon>Bacteria</taxon>
        <taxon>Bacillati</taxon>
        <taxon>Bacillota</taxon>
        <taxon>Clostridia</taxon>
        <taxon>Eubacteriales</taxon>
        <taxon>Heliobacteriaceae</taxon>
        <taxon>Heliophilum</taxon>
    </lineage>
</organism>
<feature type="domain" description="Copper amine oxidase-like N-terminal" evidence="1">
    <location>
        <begin position="44"/>
        <end position="139"/>
    </location>
</feature>
<dbReference type="InterPro" id="IPR012854">
    <property type="entry name" value="Cu_amine_oxidase-like_N"/>
</dbReference>